<reference evidence="1" key="1">
    <citation type="submission" date="2022-12" db="EMBL/GenBank/DDBJ databases">
        <title>Whole genome sequence of Mycolicibacterium iranicum strain SBH312.</title>
        <authorList>
            <person name="Jani J."/>
            <person name="Arifin Mustapha Z."/>
            <person name="Ahmed K."/>
            <person name="Kai Ling C."/>
        </authorList>
    </citation>
    <scope>NUCLEOTIDE SEQUENCE</scope>
    <source>
        <strain evidence="1">SBH312</strain>
    </source>
</reference>
<gene>
    <name evidence="1" type="ORF">OY187_30345</name>
</gene>
<sequence length="152" mass="15730">MGQRHKGSRVLVIAPVVAGVRDGIDKLSAETGVERSTLLADAAAGLVGRADLIEAVRFGISPPAEWPLGGDEGPRALPGCLTIASRLPAPVCVGLEQIVAQIGAKRTTLLGDLAAAVIGRPDLARRPHIARLILGEAPASHVFDDGRLQLAM</sequence>
<dbReference type="EMBL" id="JAPQYE010000029">
    <property type="protein sequence ID" value="MCZ0732357.1"/>
    <property type="molecule type" value="Genomic_DNA"/>
</dbReference>
<keyword evidence="2" id="KW-1185">Reference proteome</keyword>
<accession>A0ABT4HQ28</accession>
<name>A0ABT4HQ28_MYCIR</name>
<protein>
    <submittedName>
        <fullName evidence="1">Uncharacterized protein</fullName>
    </submittedName>
</protein>
<organism evidence="1 2">
    <name type="scientific">Mycolicibacterium iranicum</name>
    <name type="common">Mycobacterium iranicum</name>
    <dbReference type="NCBI Taxonomy" id="912594"/>
    <lineage>
        <taxon>Bacteria</taxon>
        <taxon>Bacillati</taxon>
        <taxon>Actinomycetota</taxon>
        <taxon>Actinomycetes</taxon>
        <taxon>Mycobacteriales</taxon>
        <taxon>Mycobacteriaceae</taxon>
        <taxon>Mycolicibacterium</taxon>
    </lineage>
</organism>
<dbReference type="Proteomes" id="UP001084650">
    <property type="component" value="Unassembled WGS sequence"/>
</dbReference>
<proteinExistence type="predicted"/>
<evidence type="ECO:0000313" key="1">
    <source>
        <dbReference type="EMBL" id="MCZ0732357.1"/>
    </source>
</evidence>
<evidence type="ECO:0000313" key="2">
    <source>
        <dbReference type="Proteomes" id="UP001084650"/>
    </source>
</evidence>
<comment type="caution">
    <text evidence="1">The sequence shown here is derived from an EMBL/GenBank/DDBJ whole genome shotgun (WGS) entry which is preliminary data.</text>
</comment>
<dbReference type="RefSeq" id="WP_268788066.1">
    <property type="nucleotide sequence ID" value="NZ_JAPQYE010000029.1"/>
</dbReference>